<dbReference type="Proteomes" id="UP000648801">
    <property type="component" value="Unassembled WGS sequence"/>
</dbReference>
<comment type="caution">
    <text evidence="4">The sequence shown here is derived from an EMBL/GenBank/DDBJ whole genome shotgun (WGS) entry which is preliminary data.</text>
</comment>
<dbReference type="GO" id="GO:0008239">
    <property type="term" value="F:dipeptidyl-peptidase activity"/>
    <property type="evidence" value="ECO:0007669"/>
    <property type="project" value="InterPro"/>
</dbReference>
<keyword evidence="2" id="KW-0732">Signal</keyword>
<sequence>MNLCLKNRVVCFVCAVSVGLLVGPQTLLAVAGARQTGTASPADVAGLYRNAVEPDVLVVVYHEGGDLYEEGPRTPREQLVESSKDHFATVVDAVSFVFKRNADGDVESFTQGTGGDWPGSLSHEERFDRVNGDTARLNHFRPYMRTEAMIPVRDGVRLHVVILRPEGSETSGPPVPFLMTRTPYGVDGYTSDVVNAMKPELAQSGYIFVFGDIRGRYESEGKFVMNRPIVAHKTKNDVDETTDTRDTIDWLLKNVPNNNGRVGVLGISYPGFLAMMAGIDAHPAVKAISPQAPMTDVWMGDDFFHNGAFRETYGFDYVQELEAQKTDAVVQSKEDTYNFFLRNVDFAGAAKAAGMENLPTAKMFLEQPSYTKFWRDMAVEWHLTKVEVPTLEVGGWWDQEDMWGTQAEYAALKPHDSKHEVFMVLGPWNHGGWVSTTRHLGVLDFGAPVGDEYRRSIETPFFEKYLKDRPGFDLKDVASFRTGVNQWERYDAWPPKVGFHAVKLYMTADGGLGEVAPGAQGVGGKVAVNYSAIPFDPIPYRHRPIQATYGKGSKWRTWLAEDQRFVSGRKDLRNFETPVLDHDVTVTGDVMADLFASTTGSDADWVVKLIDVYPDDAPAPMGGYQLMIVDEIFRGRYRESFEKPEPITPGKVEEYKWSLHGVDHTFLKGHRIMVEVQSSWFPLYDRNPQTFVPNIMAAPASAYAGQTVSIYGSAKYPSHLDVSVADR</sequence>
<feature type="signal peptide" evidence="2">
    <location>
        <begin position="1"/>
        <end position="29"/>
    </location>
</feature>
<dbReference type="Gene3D" id="2.60.120.260">
    <property type="entry name" value="Galactose-binding domain-like"/>
    <property type="match status" value="1"/>
</dbReference>
<evidence type="ECO:0000313" key="4">
    <source>
        <dbReference type="EMBL" id="GGA77182.1"/>
    </source>
</evidence>
<dbReference type="AlphaFoldDB" id="A0A916RZR2"/>
<reference evidence="4" key="2">
    <citation type="submission" date="2020-09" db="EMBL/GenBank/DDBJ databases">
        <authorList>
            <person name="Sun Q."/>
            <person name="Zhou Y."/>
        </authorList>
    </citation>
    <scope>NUCLEOTIDE SEQUENCE</scope>
    <source>
        <strain evidence="4">CGMCC 1.15447</strain>
    </source>
</reference>
<dbReference type="Gene3D" id="3.40.50.1820">
    <property type="entry name" value="alpha/beta hydrolase"/>
    <property type="match status" value="1"/>
</dbReference>
<dbReference type="InterPro" id="IPR005674">
    <property type="entry name" value="CocE/Ser_esterase"/>
</dbReference>
<dbReference type="Pfam" id="PF08530">
    <property type="entry name" value="PepX_C"/>
    <property type="match status" value="1"/>
</dbReference>
<dbReference type="InterPro" id="IPR029058">
    <property type="entry name" value="AB_hydrolase_fold"/>
</dbReference>
<feature type="chain" id="PRO_5037157598" evidence="2">
    <location>
        <begin position="30"/>
        <end position="727"/>
    </location>
</feature>
<dbReference type="Pfam" id="PF02129">
    <property type="entry name" value="Peptidase_S15"/>
    <property type="match status" value="1"/>
</dbReference>
<dbReference type="InterPro" id="IPR000383">
    <property type="entry name" value="Xaa-Pro-like_dom"/>
</dbReference>
<evidence type="ECO:0000256" key="2">
    <source>
        <dbReference type="SAM" id="SignalP"/>
    </source>
</evidence>
<feature type="domain" description="Xaa-Pro dipeptidyl-peptidase C-terminal" evidence="3">
    <location>
        <begin position="459"/>
        <end position="721"/>
    </location>
</feature>
<evidence type="ECO:0000313" key="5">
    <source>
        <dbReference type="Proteomes" id="UP000648801"/>
    </source>
</evidence>
<proteinExistence type="predicted"/>
<dbReference type="SUPFAM" id="SSF53474">
    <property type="entry name" value="alpha/beta-Hydrolases"/>
    <property type="match status" value="1"/>
</dbReference>
<evidence type="ECO:0000256" key="1">
    <source>
        <dbReference type="ARBA" id="ARBA00022801"/>
    </source>
</evidence>
<dbReference type="SMART" id="SM00939">
    <property type="entry name" value="PepX_C"/>
    <property type="match status" value="1"/>
</dbReference>
<dbReference type="InterPro" id="IPR008979">
    <property type="entry name" value="Galactose-bd-like_sf"/>
</dbReference>
<dbReference type="SUPFAM" id="SSF49785">
    <property type="entry name" value="Galactose-binding domain-like"/>
    <property type="match status" value="1"/>
</dbReference>
<gene>
    <name evidence="4" type="primary">gaa</name>
    <name evidence="4" type="ORF">GCM10011507_30570</name>
</gene>
<protein>
    <submittedName>
        <fullName evidence="4">Glutaryl-7-ACA acylase</fullName>
    </submittedName>
</protein>
<keyword evidence="1" id="KW-0378">Hydrolase</keyword>
<keyword evidence="5" id="KW-1185">Reference proteome</keyword>
<dbReference type="NCBIfam" id="TIGR00976">
    <property type="entry name" value="CocE_NonD"/>
    <property type="match status" value="1"/>
</dbReference>
<evidence type="ECO:0000259" key="3">
    <source>
        <dbReference type="SMART" id="SM00939"/>
    </source>
</evidence>
<reference evidence="4" key="1">
    <citation type="journal article" date="2014" name="Int. J. Syst. Evol. Microbiol.">
        <title>Complete genome sequence of Corynebacterium casei LMG S-19264T (=DSM 44701T), isolated from a smear-ripened cheese.</title>
        <authorList>
            <consortium name="US DOE Joint Genome Institute (JGI-PGF)"/>
            <person name="Walter F."/>
            <person name="Albersmeier A."/>
            <person name="Kalinowski J."/>
            <person name="Ruckert C."/>
        </authorList>
    </citation>
    <scope>NUCLEOTIDE SEQUENCE</scope>
    <source>
        <strain evidence="4">CGMCC 1.15447</strain>
    </source>
</reference>
<dbReference type="EMBL" id="BMJB01000003">
    <property type="protein sequence ID" value="GGA77182.1"/>
    <property type="molecule type" value="Genomic_DNA"/>
</dbReference>
<dbReference type="InterPro" id="IPR013736">
    <property type="entry name" value="Xaa-Pro_dipept_C"/>
</dbReference>
<dbReference type="Gene3D" id="1.10.3020.10">
    <property type="entry name" value="alpha-amino acid ester hydrolase ( Helical cap domain)"/>
    <property type="match status" value="1"/>
</dbReference>
<name>A0A916RZR2_9BACT</name>
<accession>A0A916RZR2</accession>
<organism evidence="4 5">
    <name type="scientific">Edaphobacter acidisoli</name>
    <dbReference type="NCBI Taxonomy" id="2040573"/>
    <lineage>
        <taxon>Bacteria</taxon>
        <taxon>Pseudomonadati</taxon>
        <taxon>Acidobacteriota</taxon>
        <taxon>Terriglobia</taxon>
        <taxon>Terriglobales</taxon>
        <taxon>Acidobacteriaceae</taxon>
        <taxon>Edaphobacter</taxon>
    </lineage>
</organism>